<name>A0A8K0DDY2_IGNLU</name>
<dbReference type="InterPro" id="IPR006439">
    <property type="entry name" value="HAD-SF_hydro_IA"/>
</dbReference>
<dbReference type="EC" id="3.1.3.96" evidence="7"/>
<dbReference type="Pfam" id="PF00702">
    <property type="entry name" value="Hydrolase"/>
    <property type="match status" value="1"/>
</dbReference>
<dbReference type="Gene3D" id="1.10.150.240">
    <property type="entry name" value="Putative phosphatase, domain 2"/>
    <property type="match status" value="1"/>
</dbReference>
<dbReference type="SFLD" id="SFLDG01129">
    <property type="entry name" value="C1.5:_HAD__Beta-PGM__Phosphata"/>
    <property type="match status" value="1"/>
</dbReference>
<proteinExistence type="inferred from homology"/>
<dbReference type="InterPro" id="IPR023214">
    <property type="entry name" value="HAD_sf"/>
</dbReference>
<dbReference type="PANTHER" id="PTHR18901:SF38">
    <property type="entry name" value="PSEUDOURIDINE-5'-PHOSPHATASE"/>
    <property type="match status" value="1"/>
</dbReference>
<dbReference type="SFLD" id="SFLDS00003">
    <property type="entry name" value="Haloacid_Dehalogenase"/>
    <property type="match status" value="1"/>
</dbReference>
<keyword evidence="10" id="KW-1185">Reference proteome</keyword>
<evidence type="ECO:0000256" key="4">
    <source>
        <dbReference type="ARBA" id="ARBA00022801"/>
    </source>
</evidence>
<keyword evidence="5" id="KW-0460">Magnesium</keyword>
<protein>
    <recommendedName>
        <fullName evidence="7">pseudouridine 5'-phosphatase</fullName>
        <ecNumber evidence="7">3.1.3.96</ecNumber>
    </recommendedName>
    <alternativeName>
        <fullName evidence="8">Pseudouridine-5'-monophosphatase</fullName>
    </alternativeName>
</protein>
<dbReference type="FunFam" id="3.40.50.1000:FF:000055">
    <property type="entry name" value="Haloacid dehalogenase-like hydrolase family protein"/>
    <property type="match status" value="1"/>
</dbReference>
<evidence type="ECO:0000256" key="2">
    <source>
        <dbReference type="ARBA" id="ARBA00006171"/>
    </source>
</evidence>
<reference evidence="9" key="1">
    <citation type="submission" date="2019-08" db="EMBL/GenBank/DDBJ databases">
        <title>The genome of the North American firefly Photinus pyralis.</title>
        <authorList>
            <consortium name="Photinus pyralis genome working group"/>
            <person name="Fallon T.R."/>
            <person name="Sander Lower S.E."/>
            <person name="Weng J.-K."/>
        </authorList>
    </citation>
    <scope>NUCLEOTIDE SEQUENCE</scope>
    <source>
        <strain evidence="9">TRF0915ILg1</strain>
        <tissue evidence="9">Whole body</tissue>
    </source>
</reference>
<dbReference type="AlphaFoldDB" id="A0A8K0DDY2"/>
<keyword evidence="3" id="KW-0479">Metal-binding</keyword>
<evidence type="ECO:0000313" key="9">
    <source>
        <dbReference type="EMBL" id="KAF2904403.1"/>
    </source>
</evidence>
<dbReference type="GO" id="GO:1990738">
    <property type="term" value="F:pseudouridine 5'-phosphatase activity"/>
    <property type="evidence" value="ECO:0007669"/>
    <property type="project" value="UniProtKB-EC"/>
</dbReference>
<dbReference type="InterPro" id="IPR036412">
    <property type="entry name" value="HAD-like_sf"/>
</dbReference>
<sequence>MTFKKVTHVIFDMDGLLLDSEKAYDKMISAIARKYGKEYTLETRMKIMGTPEPVTAKIAVSEMSLPITPEQFLAEYEEMGKIYLQNPPLFEGAEKLVRHLHKHNIPIALATSSSKESVAIKTKDYTDLFSLFHHKVMGSSDPEVKRGKPNPDIYLVCASRFPDKPSPEQCLVLEDAPNGVVGAVRAGMQVVMVPSKEVNEELRKPATLAIEALVDFKPELFGLPPFED</sequence>
<comment type="similarity">
    <text evidence="2">Belongs to the HAD-like hydrolase superfamily. CbbY/CbbZ/Gph/YieH family.</text>
</comment>
<dbReference type="Gene3D" id="3.40.50.1000">
    <property type="entry name" value="HAD superfamily/HAD-like"/>
    <property type="match status" value="1"/>
</dbReference>
<dbReference type="SUPFAM" id="SSF56784">
    <property type="entry name" value="HAD-like"/>
    <property type="match status" value="1"/>
</dbReference>
<dbReference type="InterPro" id="IPR023198">
    <property type="entry name" value="PGP-like_dom2"/>
</dbReference>
<dbReference type="Proteomes" id="UP000801492">
    <property type="component" value="Unassembled WGS sequence"/>
</dbReference>
<evidence type="ECO:0000256" key="5">
    <source>
        <dbReference type="ARBA" id="ARBA00022842"/>
    </source>
</evidence>
<comment type="caution">
    <text evidence="9">The sequence shown here is derived from an EMBL/GenBank/DDBJ whole genome shotgun (WGS) entry which is preliminary data.</text>
</comment>
<dbReference type="EMBL" id="VTPC01000782">
    <property type="protein sequence ID" value="KAF2904403.1"/>
    <property type="molecule type" value="Genomic_DNA"/>
</dbReference>
<gene>
    <name evidence="9" type="ORF">ILUMI_01768</name>
</gene>
<keyword evidence="4" id="KW-0378">Hydrolase</keyword>
<evidence type="ECO:0000256" key="7">
    <source>
        <dbReference type="ARBA" id="ARBA00066578"/>
    </source>
</evidence>
<evidence type="ECO:0000313" key="10">
    <source>
        <dbReference type="Proteomes" id="UP000801492"/>
    </source>
</evidence>
<dbReference type="GO" id="GO:0046872">
    <property type="term" value="F:metal ion binding"/>
    <property type="evidence" value="ECO:0007669"/>
    <property type="project" value="UniProtKB-KW"/>
</dbReference>
<evidence type="ECO:0000256" key="8">
    <source>
        <dbReference type="ARBA" id="ARBA00083904"/>
    </source>
</evidence>
<evidence type="ECO:0000256" key="3">
    <source>
        <dbReference type="ARBA" id="ARBA00022723"/>
    </source>
</evidence>
<accession>A0A8K0DDY2</accession>
<comment type="catalytic activity">
    <reaction evidence="6">
        <text>psi-UMP + H2O = pseudouridine + phosphate</text>
        <dbReference type="Rhea" id="RHEA:10944"/>
        <dbReference type="ChEBI" id="CHEBI:15377"/>
        <dbReference type="ChEBI" id="CHEBI:17802"/>
        <dbReference type="ChEBI" id="CHEBI:43474"/>
        <dbReference type="ChEBI" id="CHEBI:58380"/>
        <dbReference type="EC" id="3.1.3.96"/>
    </reaction>
</comment>
<dbReference type="FunFam" id="1.10.150.240:FF:000001">
    <property type="entry name" value="Haloacid dehalogenase-like hydrolase domain"/>
    <property type="match status" value="1"/>
</dbReference>
<dbReference type="OrthoDB" id="40579at2759"/>
<dbReference type="SFLD" id="SFLDG01135">
    <property type="entry name" value="C1.5.6:_HAD__Beta-PGM__Phospha"/>
    <property type="match status" value="1"/>
</dbReference>
<organism evidence="9 10">
    <name type="scientific">Ignelater luminosus</name>
    <name type="common">Cucubano</name>
    <name type="synonym">Pyrophorus luminosus</name>
    <dbReference type="NCBI Taxonomy" id="2038154"/>
    <lineage>
        <taxon>Eukaryota</taxon>
        <taxon>Metazoa</taxon>
        <taxon>Ecdysozoa</taxon>
        <taxon>Arthropoda</taxon>
        <taxon>Hexapoda</taxon>
        <taxon>Insecta</taxon>
        <taxon>Pterygota</taxon>
        <taxon>Neoptera</taxon>
        <taxon>Endopterygota</taxon>
        <taxon>Coleoptera</taxon>
        <taxon>Polyphaga</taxon>
        <taxon>Elateriformia</taxon>
        <taxon>Elateroidea</taxon>
        <taxon>Elateridae</taxon>
        <taxon>Agrypninae</taxon>
        <taxon>Pyrophorini</taxon>
        <taxon>Ignelater</taxon>
    </lineage>
</organism>
<dbReference type="PANTHER" id="PTHR18901">
    <property type="entry name" value="2-DEOXYGLUCOSE-6-PHOSPHATE PHOSPHATASE 2"/>
    <property type="match status" value="1"/>
</dbReference>
<evidence type="ECO:0000256" key="6">
    <source>
        <dbReference type="ARBA" id="ARBA00052504"/>
    </source>
</evidence>
<comment type="cofactor">
    <cofactor evidence="1">
        <name>Mg(2+)</name>
        <dbReference type="ChEBI" id="CHEBI:18420"/>
    </cofactor>
</comment>
<dbReference type="NCBIfam" id="TIGR01509">
    <property type="entry name" value="HAD-SF-IA-v3"/>
    <property type="match status" value="1"/>
</dbReference>
<evidence type="ECO:0000256" key="1">
    <source>
        <dbReference type="ARBA" id="ARBA00001946"/>
    </source>
</evidence>